<evidence type="ECO:0000256" key="3">
    <source>
        <dbReference type="ARBA" id="ARBA00022793"/>
    </source>
</evidence>
<dbReference type="SUPFAM" id="SSF53383">
    <property type="entry name" value="PLP-dependent transferases"/>
    <property type="match status" value="1"/>
</dbReference>
<dbReference type="Pfam" id="PF03711">
    <property type="entry name" value="OKR_DC_1_C"/>
    <property type="match status" value="1"/>
</dbReference>
<proteinExistence type="inferred from homology"/>
<keyword evidence="8" id="KW-1185">Reference proteome</keyword>
<dbReference type="SUPFAM" id="SSF55904">
    <property type="entry name" value="Ornithine decarboxylase C-terminal domain"/>
    <property type="match status" value="1"/>
</dbReference>
<dbReference type="CDD" id="cd00615">
    <property type="entry name" value="Orn_deC_like"/>
    <property type="match status" value="1"/>
</dbReference>
<comment type="similarity">
    <text evidence="2">Belongs to the Orn/Lys/Arg decarboxylase class-I family.</text>
</comment>
<dbReference type="InterPro" id="IPR036633">
    <property type="entry name" value="Prn/Lys/Arg_de-COase_C_sf"/>
</dbReference>
<dbReference type="PANTHER" id="PTHR43277:SF4">
    <property type="entry name" value="ARGININE DECARBOXYLASE"/>
    <property type="match status" value="1"/>
</dbReference>
<gene>
    <name evidence="7" type="ORF">ACFO3D_01930</name>
</gene>
<dbReference type="RefSeq" id="WP_390292906.1">
    <property type="nucleotide sequence ID" value="NZ_JBHSFU010000003.1"/>
</dbReference>
<name>A0ABV9DDW2_9BACI</name>
<dbReference type="InterPro" id="IPR000310">
    <property type="entry name" value="Orn/Lys/Arg_deCO2ase_major_dom"/>
</dbReference>
<evidence type="ECO:0000256" key="5">
    <source>
        <dbReference type="ARBA" id="ARBA00023239"/>
    </source>
</evidence>
<keyword evidence="4" id="KW-0663">Pyridoxal phosphate</keyword>
<dbReference type="Gene3D" id="3.90.100.10">
    <property type="entry name" value="Orn/Lys/Arg decarboxylase, C-terminal domain"/>
    <property type="match status" value="1"/>
</dbReference>
<dbReference type="Pfam" id="PF01276">
    <property type="entry name" value="OKR_DC_1"/>
    <property type="match status" value="1"/>
</dbReference>
<dbReference type="PROSITE" id="PS00703">
    <property type="entry name" value="OKR_DC_1"/>
    <property type="match status" value="1"/>
</dbReference>
<keyword evidence="7" id="KW-0032">Aminotransferase</keyword>
<dbReference type="EMBL" id="JBHSFU010000003">
    <property type="protein sequence ID" value="MFC4556966.1"/>
    <property type="molecule type" value="Genomic_DNA"/>
</dbReference>
<keyword evidence="5" id="KW-0456">Lyase</keyword>
<sequence>MKSQNSTPLFSGLIEHAKKKPTQFHIPGHKQGRAADPAFREFLGDNLFSIDLINIEPLDDLHHPHGMIKEAQELAAEAFGADQTFFSVQGTSGAIMTMVLSVCAPGEKIIVPRNVHKSVTSAIIFAGAVPVFVHPVLDEDLGISHGITPTAVKHALEAHPDAKAVLVINPTYFGVAGDLEKIVETSHQYDVPVLVDEAHGVHIHFHERLPLSAMQAGADLAATSVHKLGGSLTQSSVLNLKGRRVSSERVQTVLSMLTTTSTSYILLASLDVARKQLAIHGKQLMEKAICLSDTARKKINTLEYIHCIGEEVIRSEATFDYDPTKLIISVKELGISGYDAEVWLREKAGIEVELSDLYNILCIVTPGDNEQTISQLVTALSSLVQEKKSFAAKKEINVTIPDIPLLALIPRDAFYADTEVIPFRKAAGRISAESIMVYPPGIPIFIPGEIITEENIAYIYKNLQAGLPVQGLQDETLNTIHVIKEHKPFR</sequence>
<evidence type="ECO:0000256" key="1">
    <source>
        <dbReference type="ARBA" id="ARBA00001933"/>
    </source>
</evidence>
<evidence type="ECO:0000256" key="2">
    <source>
        <dbReference type="ARBA" id="ARBA00010671"/>
    </source>
</evidence>
<keyword evidence="3" id="KW-0210">Decarboxylase</keyword>
<dbReference type="InterPro" id="IPR008286">
    <property type="entry name" value="Prn/Lys/Arg_de-COase_C"/>
</dbReference>
<dbReference type="PANTHER" id="PTHR43277">
    <property type="entry name" value="ARGININE DECARBOXYLASE"/>
    <property type="match status" value="1"/>
</dbReference>
<reference evidence="8" key="1">
    <citation type="journal article" date="2019" name="Int. J. Syst. Evol. Microbiol.">
        <title>The Global Catalogue of Microorganisms (GCM) 10K type strain sequencing project: providing services to taxonomists for standard genome sequencing and annotation.</title>
        <authorList>
            <consortium name="The Broad Institute Genomics Platform"/>
            <consortium name="The Broad Institute Genome Sequencing Center for Infectious Disease"/>
            <person name="Wu L."/>
            <person name="Ma J."/>
        </authorList>
    </citation>
    <scope>NUCLEOTIDE SEQUENCE [LARGE SCALE GENOMIC DNA]</scope>
    <source>
        <strain evidence="8">CGMCC 4.7426</strain>
    </source>
</reference>
<dbReference type="InterPro" id="IPR015421">
    <property type="entry name" value="PyrdxlP-dep_Trfase_major"/>
</dbReference>
<evidence type="ECO:0000313" key="7">
    <source>
        <dbReference type="EMBL" id="MFC4556966.1"/>
    </source>
</evidence>
<evidence type="ECO:0000256" key="4">
    <source>
        <dbReference type="ARBA" id="ARBA00022898"/>
    </source>
</evidence>
<evidence type="ECO:0000259" key="6">
    <source>
        <dbReference type="PROSITE" id="PS00703"/>
    </source>
</evidence>
<protein>
    <submittedName>
        <fullName evidence="7">Aminotransferase class I/II-fold pyridoxal phosphate-dependent enzyme</fullName>
    </submittedName>
</protein>
<accession>A0ABV9DDW2</accession>
<evidence type="ECO:0000313" key="8">
    <source>
        <dbReference type="Proteomes" id="UP001595989"/>
    </source>
</evidence>
<dbReference type="InterPro" id="IPR052357">
    <property type="entry name" value="Orn_Lys_Arg_decarboxylase-I"/>
</dbReference>
<dbReference type="InterPro" id="IPR015424">
    <property type="entry name" value="PyrdxlP-dep_Trfase"/>
</dbReference>
<comment type="cofactor">
    <cofactor evidence="1">
        <name>pyridoxal 5'-phosphate</name>
        <dbReference type="ChEBI" id="CHEBI:597326"/>
    </cofactor>
</comment>
<feature type="domain" description="Orn/Lys/Arg decarboxylases family 1 pyridoxal-P attachment site" evidence="6">
    <location>
        <begin position="222"/>
        <end position="236"/>
    </location>
</feature>
<comment type="caution">
    <text evidence="7">The sequence shown here is derived from an EMBL/GenBank/DDBJ whole genome shotgun (WGS) entry which is preliminary data.</text>
</comment>
<dbReference type="GO" id="GO:0008483">
    <property type="term" value="F:transaminase activity"/>
    <property type="evidence" value="ECO:0007669"/>
    <property type="project" value="UniProtKB-KW"/>
</dbReference>
<organism evidence="7 8">
    <name type="scientific">Virgibacillus kekensis</name>
    <dbReference type="NCBI Taxonomy" id="202261"/>
    <lineage>
        <taxon>Bacteria</taxon>
        <taxon>Bacillati</taxon>
        <taxon>Bacillota</taxon>
        <taxon>Bacilli</taxon>
        <taxon>Bacillales</taxon>
        <taxon>Bacillaceae</taxon>
        <taxon>Virgibacillus</taxon>
    </lineage>
</organism>
<dbReference type="Gene3D" id="3.40.640.10">
    <property type="entry name" value="Type I PLP-dependent aspartate aminotransferase-like (Major domain)"/>
    <property type="match status" value="1"/>
</dbReference>
<dbReference type="Proteomes" id="UP001595989">
    <property type="component" value="Unassembled WGS sequence"/>
</dbReference>
<keyword evidence="7" id="KW-0808">Transferase</keyword>